<dbReference type="Proteomes" id="UP000681162">
    <property type="component" value="Unassembled WGS sequence"/>
</dbReference>
<comment type="caution">
    <text evidence="1">The sequence shown here is derived from an EMBL/GenBank/DDBJ whole genome shotgun (WGS) entry which is preliminary data.</text>
</comment>
<proteinExistence type="predicted"/>
<sequence length="63" mass="7555">MELSDILNDTWAFIKFTVIFESTRKKCTEDQQTRYYQIIDQLLKEELSNEENVFIRDGSFLPC</sequence>
<evidence type="ECO:0000313" key="1">
    <source>
        <dbReference type="EMBL" id="GIO36304.1"/>
    </source>
</evidence>
<gene>
    <name evidence="1" type="ORF">J41TS12_11650</name>
</gene>
<reference evidence="1 2" key="1">
    <citation type="submission" date="2021-03" db="EMBL/GenBank/DDBJ databases">
        <title>Antimicrobial resistance genes in bacteria isolated from Japanese honey, and their potential for conferring macrolide and lincosamide resistance in the American foulbrood pathogen Paenibacillus larvae.</title>
        <authorList>
            <person name="Okamoto M."/>
            <person name="Kumagai M."/>
            <person name="Kanamori H."/>
            <person name="Takamatsu D."/>
        </authorList>
    </citation>
    <scope>NUCLEOTIDE SEQUENCE [LARGE SCALE GENOMIC DNA]</scope>
    <source>
        <strain evidence="1 2">J41TS12</strain>
    </source>
</reference>
<organism evidence="1 2">
    <name type="scientific">Paenibacillus antibioticophila</name>
    <dbReference type="NCBI Taxonomy" id="1274374"/>
    <lineage>
        <taxon>Bacteria</taxon>
        <taxon>Bacillati</taxon>
        <taxon>Bacillota</taxon>
        <taxon>Bacilli</taxon>
        <taxon>Bacillales</taxon>
        <taxon>Paenibacillaceae</taxon>
        <taxon>Paenibacillus</taxon>
    </lineage>
</organism>
<accession>A0A919XP09</accession>
<name>A0A919XP09_9BACL</name>
<evidence type="ECO:0000313" key="2">
    <source>
        <dbReference type="Proteomes" id="UP000681162"/>
    </source>
</evidence>
<dbReference type="AlphaFoldDB" id="A0A919XP09"/>
<keyword evidence="2" id="KW-1185">Reference proteome</keyword>
<dbReference type="EMBL" id="BORR01000003">
    <property type="protein sequence ID" value="GIO36304.1"/>
    <property type="molecule type" value="Genomic_DNA"/>
</dbReference>
<protein>
    <submittedName>
        <fullName evidence="1">Uncharacterized protein</fullName>
    </submittedName>
</protein>